<dbReference type="InterPro" id="IPR029063">
    <property type="entry name" value="SAM-dependent_MTases_sf"/>
</dbReference>
<dbReference type="Gene3D" id="3.40.50.150">
    <property type="entry name" value="Vaccinia Virus protein VP39"/>
    <property type="match status" value="1"/>
</dbReference>
<feature type="domain" description="Methyltransferase" evidence="1">
    <location>
        <begin position="148"/>
        <end position="205"/>
    </location>
</feature>
<dbReference type="GO" id="GO:0008168">
    <property type="term" value="F:methyltransferase activity"/>
    <property type="evidence" value="ECO:0007669"/>
    <property type="project" value="TreeGrafter"/>
</dbReference>
<comment type="caution">
    <text evidence="2">The sequence shown here is derived from an EMBL/GenBank/DDBJ whole genome shotgun (WGS) entry which is preliminary data.</text>
</comment>
<feature type="non-terminal residue" evidence="2">
    <location>
        <position position="380"/>
    </location>
</feature>
<dbReference type="SUPFAM" id="SSF53335">
    <property type="entry name" value="S-adenosyl-L-methionine-dependent methyltransferases"/>
    <property type="match status" value="1"/>
</dbReference>
<evidence type="ECO:0000259" key="1">
    <source>
        <dbReference type="Pfam" id="PF13649"/>
    </source>
</evidence>
<reference evidence="2" key="1">
    <citation type="submission" date="2021-06" db="EMBL/GenBank/DDBJ databases">
        <authorList>
            <person name="Kallberg Y."/>
            <person name="Tangrot J."/>
            <person name="Rosling A."/>
        </authorList>
    </citation>
    <scope>NUCLEOTIDE SEQUENCE</scope>
    <source>
        <strain evidence="2">BR232B</strain>
    </source>
</reference>
<dbReference type="InterPro" id="IPR041698">
    <property type="entry name" value="Methyltransf_25"/>
</dbReference>
<dbReference type="PANTHER" id="PTHR42912">
    <property type="entry name" value="METHYLTRANSFERASE"/>
    <property type="match status" value="1"/>
</dbReference>
<protein>
    <submittedName>
        <fullName evidence="2">3111_t:CDS:1</fullName>
    </submittedName>
</protein>
<evidence type="ECO:0000313" key="3">
    <source>
        <dbReference type="Proteomes" id="UP000789739"/>
    </source>
</evidence>
<dbReference type="Pfam" id="PF13649">
    <property type="entry name" value="Methyltransf_25"/>
    <property type="match status" value="1"/>
</dbReference>
<name>A0A9N9FHI7_9GLOM</name>
<dbReference type="OrthoDB" id="74240at2759"/>
<sequence>MSLHQTFQSWLASTPRLLLDFRPLTSHFTKRIIPSTCIPLSEISCLWFELPTKQVPFAVLEPHTNVGCSKKYLITRGWKVNWIFEDTDELWEIARESNCVEEGDGSSNKRQQWVLFQPNPFLMSNVESVEQSLLKLGDHTGSFTLECLDIGCGSGRDTVWLCAIRNEVDWRVTAVDAWPGALERTRALAKGLGVEKRVETVNAKVMADGDIRGISEGDNADYGDKSGLNVKEVGIGRCIDLSNNDASVVRTHDSTPAIIANDILPNRPQFSSTPTSLPFLDRTYDLVLMIRFLSRELFPTIRRLVRPGGYVLISTFVNSPSHPLYSNPKSNKHRLELNELRGIFEKWDDFDIVKDVIEVIEDGRPVNSFLARKVVGHSMS</sequence>
<organism evidence="2 3">
    <name type="scientific">Paraglomus brasilianum</name>
    <dbReference type="NCBI Taxonomy" id="144538"/>
    <lineage>
        <taxon>Eukaryota</taxon>
        <taxon>Fungi</taxon>
        <taxon>Fungi incertae sedis</taxon>
        <taxon>Mucoromycota</taxon>
        <taxon>Glomeromycotina</taxon>
        <taxon>Glomeromycetes</taxon>
        <taxon>Paraglomerales</taxon>
        <taxon>Paraglomeraceae</taxon>
        <taxon>Paraglomus</taxon>
    </lineage>
</organism>
<dbReference type="AlphaFoldDB" id="A0A9N9FHI7"/>
<dbReference type="EMBL" id="CAJVPI010000449">
    <property type="protein sequence ID" value="CAG8536601.1"/>
    <property type="molecule type" value="Genomic_DNA"/>
</dbReference>
<dbReference type="InterPro" id="IPR050508">
    <property type="entry name" value="Methyltransf_Superfamily"/>
</dbReference>
<accession>A0A9N9FHI7</accession>
<proteinExistence type="predicted"/>
<dbReference type="CDD" id="cd02440">
    <property type="entry name" value="AdoMet_MTases"/>
    <property type="match status" value="1"/>
</dbReference>
<keyword evidence="3" id="KW-1185">Reference proteome</keyword>
<gene>
    <name evidence="2" type="ORF">PBRASI_LOCUS4377</name>
</gene>
<dbReference type="Proteomes" id="UP000789739">
    <property type="component" value="Unassembled WGS sequence"/>
</dbReference>
<evidence type="ECO:0000313" key="2">
    <source>
        <dbReference type="EMBL" id="CAG8536601.1"/>
    </source>
</evidence>